<evidence type="ECO:0000256" key="5">
    <source>
        <dbReference type="ARBA" id="ARBA00023136"/>
    </source>
</evidence>
<keyword evidence="5 7" id="KW-0472">Membrane</keyword>
<dbReference type="Gene3D" id="1.10.3470.10">
    <property type="entry name" value="ABC transporter involved in vitamin B12 uptake, BtuC"/>
    <property type="match status" value="1"/>
</dbReference>
<evidence type="ECO:0000256" key="6">
    <source>
        <dbReference type="RuleBase" id="RU003943"/>
    </source>
</evidence>
<dbReference type="InterPro" id="IPR037294">
    <property type="entry name" value="ABC_BtuC-like"/>
</dbReference>
<evidence type="ECO:0000313" key="9">
    <source>
        <dbReference type="Proteomes" id="UP000516349"/>
    </source>
</evidence>
<keyword evidence="9" id="KW-1185">Reference proteome</keyword>
<dbReference type="AlphaFoldDB" id="A0A7H1NPS3"/>
<feature type="transmembrane region" description="Helical" evidence="7">
    <location>
        <begin position="45"/>
        <end position="68"/>
    </location>
</feature>
<sequence>MRYAFLAATVISVLCGITGYFLVIRQQNFSAHALAHIGFAGATGAALVGISSFLGIITFTLLGGMVIGGFDSSSHFRRDIITGLTLSFSLGLGTLFLYFYPGYATKITSLMFGNIFGMSKNDLFLLYLLALVCGGMIIIAFKPLLYTSLLPEISRSQGFSPRFWSIIFLSLLSITVSECAQITGILLVFTLLVGPAASALNLSVHPMKAIGLSVLMALGCSWGGIALSWYSDWPVSFWISFLSLMAYLLSLLFMKVGRQGYFYK</sequence>
<dbReference type="PANTHER" id="PTHR30477:SF0">
    <property type="entry name" value="METAL TRANSPORT SYSTEM MEMBRANE PROTEIN TM_0125-RELATED"/>
    <property type="match status" value="1"/>
</dbReference>
<proteinExistence type="inferred from homology"/>
<dbReference type="EMBL" id="CP060244">
    <property type="protein sequence ID" value="QNT77783.1"/>
    <property type="molecule type" value="Genomic_DNA"/>
</dbReference>
<keyword evidence="6" id="KW-0813">Transport</keyword>
<evidence type="ECO:0000256" key="3">
    <source>
        <dbReference type="ARBA" id="ARBA00022692"/>
    </source>
</evidence>
<keyword evidence="3 6" id="KW-0812">Transmembrane</keyword>
<keyword evidence="4 7" id="KW-1133">Transmembrane helix</keyword>
<feature type="transmembrane region" description="Helical" evidence="7">
    <location>
        <begin position="209"/>
        <end position="229"/>
    </location>
</feature>
<evidence type="ECO:0000256" key="4">
    <source>
        <dbReference type="ARBA" id="ARBA00022989"/>
    </source>
</evidence>
<dbReference type="RefSeq" id="WP_203414200.1">
    <property type="nucleotide sequence ID" value="NZ_CP060244.1"/>
</dbReference>
<comment type="subcellular location">
    <subcellularLocation>
        <location evidence="6">Cell membrane</location>
        <topology evidence="6">Multi-pass membrane protein</topology>
    </subcellularLocation>
    <subcellularLocation>
        <location evidence="1">Membrane</location>
        <topology evidence="1">Multi-pass membrane protein</topology>
    </subcellularLocation>
</comment>
<evidence type="ECO:0000256" key="7">
    <source>
        <dbReference type="SAM" id="Phobius"/>
    </source>
</evidence>
<gene>
    <name evidence="8" type="primary">znuB</name>
    <name evidence="8" type="ORF">JGUZn3_05370</name>
</gene>
<dbReference type="GO" id="GO:0055085">
    <property type="term" value="P:transmembrane transport"/>
    <property type="evidence" value="ECO:0007669"/>
    <property type="project" value="InterPro"/>
</dbReference>
<protein>
    <submittedName>
        <fullName evidence="8">High-affinity zinc uptake system membrane protein ZnuB</fullName>
    </submittedName>
</protein>
<dbReference type="Proteomes" id="UP000516349">
    <property type="component" value="Chromosome"/>
</dbReference>
<evidence type="ECO:0000256" key="2">
    <source>
        <dbReference type="ARBA" id="ARBA00008034"/>
    </source>
</evidence>
<evidence type="ECO:0000313" key="8">
    <source>
        <dbReference type="EMBL" id="QNT77783.1"/>
    </source>
</evidence>
<reference evidence="8 9" key="1">
    <citation type="submission" date="2020-08" db="EMBL/GenBank/DDBJ databases">
        <title>Complete genome sequence of Entomobacter blattae G55GP.</title>
        <authorList>
            <person name="Poehlein A."/>
            <person name="Guzman J."/>
            <person name="Daniel R."/>
            <person name="Vilcinskas A."/>
        </authorList>
    </citation>
    <scope>NUCLEOTIDE SEQUENCE [LARGE SCALE GENOMIC DNA]</scope>
    <source>
        <strain evidence="8 9">G55GP</strain>
    </source>
</reference>
<feature type="transmembrane region" description="Helical" evidence="7">
    <location>
        <begin position="235"/>
        <end position="254"/>
    </location>
</feature>
<feature type="transmembrane region" description="Helical" evidence="7">
    <location>
        <begin position="182"/>
        <end position="202"/>
    </location>
</feature>
<dbReference type="SUPFAM" id="SSF81345">
    <property type="entry name" value="ABC transporter involved in vitamin B12 uptake, BtuC"/>
    <property type="match status" value="1"/>
</dbReference>
<dbReference type="Pfam" id="PF00950">
    <property type="entry name" value="ABC-3"/>
    <property type="match status" value="1"/>
</dbReference>
<dbReference type="KEGG" id="ebla:JGUZn3_05370"/>
<feature type="transmembrane region" description="Helical" evidence="7">
    <location>
        <begin position="80"/>
        <end position="103"/>
    </location>
</feature>
<evidence type="ECO:0000256" key="1">
    <source>
        <dbReference type="ARBA" id="ARBA00004141"/>
    </source>
</evidence>
<organism evidence="8 9">
    <name type="scientific">Entomobacter blattae</name>
    <dbReference type="NCBI Taxonomy" id="2762277"/>
    <lineage>
        <taxon>Bacteria</taxon>
        <taxon>Pseudomonadati</taxon>
        <taxon>Pseudomonadota</taxon>
        <taxon>Alphaproteobacteria</taxon>
        <taxon>Acetobacterales</taxon>
        <taxon>Acetobacteraceae</taxon>
        <taxon>Entomobacter</taxon>
    </lineage>
</organism>
<name>A0A7H1NPS3_9PROT</name>
<feature type="transmembrane region" description="Helical" evidence="7">
    <location>
        <begin position="123"/>
        <end position="147"/>
    </location>
</feature>
<dbReference type="InterPro" id="IPR001626">
    <property type="entry name" value="ABC_TroCD"/>
</dbReference>
<dbReference type="GO" id="GO:0043190">
    <property type="term" value="C:ATP-binding cassette (ABC) transporter complex"/>
    <property type="evidence" value="ECO:0007669"/>
    <property type="project" value="InterPro"/>
</dbReference>
<accession>A0A7H1NPS3</accession>
<dbReference type="PANTHER" id="PTHR30477">
    <property type="entry name" value="ABC-TRANSPORTER METAL-BINDING PROTEIN"/>
    <property type="match status" value="1"/>
</dbReference>
<comment type="similarity">
    <text evidence="2 6">Belongs to the ABC-3 integral membrane protein family.</text>
</comment>